<dbReference type="GO" id="GO:0042500">
    <property type="term" value="F:aspartic endopeptidase activity, intramembrane cleaving"/>
    <property type="evidence" value="ECO:0007669"/>
    <property type="project" value="InterPro"/>
</dbReference>
<feature type="transmembrane region" description="Helical" evidence="5">
    <location>
        <begin position="128"/>
        <end position="147"/>
    </location>
</feature>
<dbReference type="AlphaFoldDB" id="A0A075I794"/>
<feature type="transmembrane region" description="Helical" evidence="5">
    <location>
        <begin position="159"/>
        <end position="187"/>
    </location>
</feature>
<organism evidence="6">
    <name type="scientific">uncultured marine group II/III euryarchaeote SAT1000_32_C10</name>
    <dbReference type="NCBI Taxonomy" id="1456573"/>
    <lineage>
        <taxon>Archaea</taxon>
        <taxon>Methanobacteriati</taxon>
        <taxon>Methanobacteriota</taxon>
        <taxon>environmental samples</taxon>
    </lineage>
</organism>
<proteinExistence type="predicted"/>
<evidence type="ECO:0000313" key="6">
    <source>
        <dbReference type="EMBL" id="AIF24526.1"/>
    </source>
</evidence>
<evidence type="ECO:0008006" key="7">
    <source>
        <dbReference type="Google" id="ProtNLM"/>
    </source>
</evidence>
<dbReference type="GO" id="GO:0012505">
    <property type="term" value="C:endomembrane system"/>
    <property type="evidence" value="ECO:0007669"/>
    <property type="project" value="UniProtKB-SubCell"/>
</dbReference>
<keyword evidence="2 5" id="KW-0812">Transmembrane</keyword>
<reference evidence="6" key="1">
    <citation type="journal article" date="2014" name="Genome Biol. Evol.">
        <title>Pangenome evidence for extensive interdomain horizontal transfer affecting lineage core and shell genes in uncultured planktonic thaumarchaeota and euryarchaeota.</title>
        <authorList>
            <person name="Deschamps P."/>
            <person name="Zivanovic Y."/>
            <person name="Moreira D."/>
            <person name="Rodriguez-Valera F."/>
            <person name="Lopez-Garcia P."/>
        </authorList>
    </citation>
    <scope>NUCLEOTIDE SEQUENCE</scope>
</reference>
<dbReference type="InterPro" id="IPR010545">
    <property type="entry name" value="SPP"/>
</dbReference>
<dbReference type="SMART" id="SM00730">
    <property type="entry name" value="PSN"/>
    <property type="match status" value="1"/>
</dbReference>
<keyword evidence="3 5" id="KW-1133">Transmembrane helix</keyword>
<keyword evidence="4 5" id="KW-0472">Membrane</keyword>
<evidence type="ECO:0000256" key="1">
    <source>
        <dbReference type="ARBA" id="ARBA00004127"/>
    </source>
</evidence>
<sequence>MGLEVRGNMDGSEPSNVLEVMRQQWVSMVSMGGMFVGTILLGLSIQPIYNVDEVRAFGGEGASKGGYIALELLFIMIFTVLIIWLARKGLDFAIKAIVMLALGMSLFYIVMPYVWLLFNILGISSNDLILGSSIAICISLMAMLVKYPEWYVVNTVGVLVGAGVITLIGVSFVPVLIIAFMLAAAVYDHWAVNSSKHMLELADTMIKNKLPVLLVAPKGRGYSFIEEDDQVMRSETSEEMDWDDPAPHIKPKSGGRDALFMGLGDVIFPGMLVISSVSFLPEWGPEIGTIFGTMHAGPLAVGLGTLFGGLCGYVALMTQVARGEAQAGLPLLNGGSILGYLVSGVIAIGPAALWQDISFL</sequence>
<dbReference type="GO" id="GO:0016020">
    <property type="term" value="C:membrane"/>
    <property type="evidence" value="ECO:0007669"/>
    <property type="project" value="InterPro"/>
</dbReference>
<feature type="transmembrane region" description="Helical" evidence="5">
    <location>
        <begin position="25"/>
        <end position="45"/>
    </location>
</feature>
<evidence type="ECO:0000256" key="2">
    <source>
        <dbReference type="ARBA" id="ARBA00022692"/>
    </source>
</evidence>
<feature type="transmembrane region" description="Helical" evidence="5">
    <location>
        <begin position="299"/>
        <end position="316"/>
    </location>
</feature>
<name>A0A075I794_9EURY</name>
<accession>A0A075I794</accession>
<dbReference type="EMBL" id="KF901262">
    <property type="protein sequence ID" value="AIF24526.1"/>
    <property type="molecule type" value="Genomic_DNA"/>
</dbReference>
<evidence type="ECO:0000256" key="3">
    <source>
        <dbReference type="ARBA" id="ARBA00022989"/>
    </source>
</evidence>
<dbReference type="Pfam" id="PF06550">
    <property type="entry name" value="SPP"/>
    <property type="match status" value="1"/>
</dbReference>
<evidence type="ECO:0000256" key="4">
    <source>
        <dbReference type="ARBA" id="ARBA00023136"/>
    </source>
</evidence>
<comment type="subcellular location">
    <subcellularLocation>
        <location evidence="1">Endomembrane system</location>
        <topology evidence="1">Multi-pass membrane protein</topology>
    </subcellularLocation>
</comment>
<dbReference type="NCBIfam" id="NF041679">
    <property type="entry name" value="IMP_arch_presen"/>
    <property type="match status" value="1"/>
</dbReference>
<evidence type="ECO:0000256" key="5">
    <source>
        <dbReference type="SAM" id="Phobius"/>
    </source>
</evidence>
<feature type="transmembrane region" description="Helical" evidence="5">
    <location>
        <begin position="258"/>
        <end position="279"/>
    </location>
</feature>
<dbReference type="InterPro" id="IPR006639">
    <property type="entry name" value="Preselin/SPP"/>
</dbReference>
<feature type="transmembrane region" description="Helical" evidence="5">
    <location>
        <begin position="66"/>
        <end position="86"/>
    </location>
</feature>
<protein>
    <recommendedName>
        <fullName evidence="7">Presenilin-like membrane protease, A22 family</fullName>
    </recommendedName>
</protein>
<feature type="transmembrane region" description="Helical" evidence="5">
    <location>
        <begin position="92"/>
        <end position="116"/>
    </location>
</feature>
<feature type="transmembrane region" description="Helical" evidence="5">
    <location>
        <begin position="337"/>
        <end position="354"/>
    </location>
</feature>